<dbReference type="EMBL" id="JAEUBD010001266">
    <property type="protein sequence ID" value="KAH3662981.1"/>
    <property type="molecule type" value="Genomic_DNA"/>
</dbReference>
<dbReference type="SMART" id="SM00176">
    <property type="entry name" value="RAN"/>
    <property type="match status" value="1"/>
</dbReference>
<dbReference type="InterPro" id="IPR005225">
    <property type="entry name" value="Small_GTP-bd"/>
</dbReference>
<dbReference type="FunFam" id="3.40.50.300:FF:000808">
    <property type="entry name" value="Small GTP-binding protein, putative"/>
    <property type="match status" value="1"/>
</dbReference>
<dbReference type="Gene3D" id="3.40.50.300">
    <property type="entry name" value="P-loop containing nucleotide triphosphate hydrolases"/>
    <property type="match status" value="1"/>
</dbReference>
<sequence length="219" mass="24698">MTTVIPHMDFDVASPRLSADFKLVLLGESSVGKSSILQRVQNGTFDDTKASTVGAAFVSKKVSKDNGDKMVNLQIWDTAGQERFHNLTPLYYRNSNMAFIVFDMTSIDSFRKAEYWIRDLETYKNDNNSSLKLVLVGNKCDLVKSEGCAFEDEIRQFLNVNPEISKYFKVSAKENVGLAELFEYVVDSVDDELFHEFSAENNGIIDLSLKKQQPSSCQC</sequence>
<dbReference type="GO" id="GO:0005525">
    <property type="term" value="F:GTP binding"/>
    <property type="evidence" value="ECO:0007669"/>
    <property type="project" value="UniProtKB-KW"/>
</dbReference>
<protein>
    <submittedName>
        <fullName evidence="3">Uncharacterized protein</fullName>
    </submittedName>
</protein>
<accession>A0A9P8P105</accession>
<dbReference type="SUPFAM" id="SSF52540">
    <property type="entry name" value="P-loop containing nucleoside triphosphate hydrolases"/>
    <property type="match status" value="1"/>
</dbReference>
<dbReference type="InterPro" id="IPR001806">
    <property type="entry name" value="Small_GTPase"/>
</dbReference>
<evidence type="ECO:0000313" key="3">
    <source>
        <dbReference type="EMBL" id="KAH3662981.1"/>
    </source>
</evidence>
<dbReference type="Proteomes" id="UP000788993">
    <property type="component" value="Unassembled WGS sequence"/>
</dbReference>
<dbReference type="InterPro" id="IPR027417">
    <property type="entry name" value="P-loop_NTPase"/>
</dbReference>
<dbReference type="AlphaFoldDB" id="A0A9P8P105"/>
<organism evidence="3 4">
    <name type="scientific">Ogataea polymorpha</name>
    <dbReference type="NCBI Taxonomy" id="460523"/>
    <lineage>
        <taxon>Eukaryota</taxon>
        <taxon>Fungi</taxon>
        <taxon>Dikarya</taxon>
        <taxon>Ascomycota</taxon>
        <taxon>Saccharomycotina</taxon>
        <taxon>Pichiomycetes</taxon>
        <taxon>Pichiales</taxon>
        <taxon>Pichiaceae</taxon>
        <taxon>Ogataea</taxon>
    </lineage>
</organism>
<dbReference type="SMART" id="SM00173">
    <property type="entry name" value="RAS"/>
    <property type="match status" value="1"/>
</dbReference>
<evidence type="ECO:0000256" key="2">
    <source>
        <dbReference type="ARBA" id="ARBA00023134"/>
    </source>
</evidence>
<dbReference type="PRINTS" id="PR00449">
    <property type="entry name" value="RASTRNSFRMNG"/>
</dbReference>
<name>A0A9P8P105_9ASCO</name>
<proteinExistence type="predicted"/>
<keyword evidence="2" id="KW-0342">GTP-binding</keyword>
<keyword evidence="1" id="KW-0547">Nucleotide-binding</keyword>
<reference evidence="3" key="1">
    <citation type="journal article" date="2021" name="Open Biol.">
        <title>Shared evolutionary footprints suggest mitochondrial oxidative damage underlies multiple complex I losses in fungi.</title>
        <authorList>
            <person name="Schikora-Tamarit M.A."/>
            <person name="Marcet-Houben M."/>
            <person name="Nosek J."/>
            <person name="Gabaldon T."/>
        </authorList>
    </citation>
    <scope>NUCLEOTIDE SEQUENCE</scope>
    <source>
        <strain evidence="3">NCAIM Y.01608</strain>
    </source>
</reference>
<dbReference type="PANTHER" id="PTHR24073">
    <property type="entry name" value="DRAB5-RELATED"/>
    <property type="match status" value="1"/>
</dbReference>
<evidence type="ECO:0000256" key="1">
    <source>
        <dbReference type="ARBA" id="ARBA00022741"/>
    </source>
</evidence>
<dbReference type="SMART" id="SM00174">
    <property type="entry name" value="RHO"/>
    <property type="match status" value="1"/>
</dbReference>
<dbReference type="PROSITE" id="PS51419">
    <property type="entry name" value="RAB"/>
    <property type="match status" value="1"/>
</dbReference>
<keyword evidence="4" id="KW-1185">Reference proteome</keyword>
<dbReference type="CDD" id="cd00154">
    <property type="entry name" value="Rab"/>
    <property type="match status" value="1"/>
</dbReference>
<dbReference type="SMART" id="SM00175">
    <property type="entry name" value="RAB"/>
    <property type="match status" value="1"/>
</dbReference>
<comment type="caution">
    <text evidence="3">The sequence shown here is derived from an EMBL/GenBank/DDBJ whole genome shotgun (WGS) entry which is preliminary data.</text>
</comment>
<dbReference type="Pfam" id="PF00071">
    <property type="entry name" value="Ras"/>
    <property type="match status" value="1"/>
</dbReference>
<dbReference type="NCBIfam" id="TIGR00231">
    <property type="entry name" value="small_GTP"/>
    <property type="match status" value="1"/>
</dbReference>
<dbReference type="PROSITE" id="PS51421">
    <property type="entry name" value="RAS"/>
    <property type="match status" value="1"/>
</dbReference>
<reference evidence="3" key="2">
    <citation type="submission" date="2021-01" db="EMBL/GenBank/DDBJ databases">
        <authorList>
            <person name="Schikora-Tamarit M.A."/>
        </authorList>
    </citation>
    <scope>NUCLEOTIDE SEQUENCE</scope>
    <source>
        <strain evidence="3">NCAIM Y.01608</strain>
    </source>
</reference>
<dbReference type="GO" id="GO:0003924">
    <property type="term" value="F:GTPase activity"/>
    <property type="evidence" value="ECO:0007669"/>
    <property type="project" value="InterPro"/>
</dbReference>
<gene>
    <name evidence="3" type="ORF">OGATHE_004557</name>
</gene>
<evidence type="ECO:0000313" key="4">
    <source>
        <dbReference type="Proteomes" id="UP000788993"/>
    </source>
</evidence>